<proteinExistence type="predicted"/>
<sequence length="738" mass="83914">MEDYANMRIASFVSSAYHSLASGLNRTSGLWLGHKVRVLPPQNTLPNRQPFSAKTLQQWQIFSIGTGEELLQLRNKRLRQRELDRFVGSLENHYSDFYDSKDQLRSKVAFVLTELGLAAGQRDSLKPSGFFASKLNDRKLFLLDRYLSCPDPVEFGRTWLNDGGTLDQGFVFHCVYPARAGDAPLYSNDELNQMGFIRRSSDDSYTLVSVGITHHHLEKMERVRKSRPVQSLVSEQKGLMTLKKLKSFCHSLAPFVGEPLQSELQKPLEEDNLHHLLELTIHPSIQYFKGLDQSIQRFVNALQSHQALEQQLAKAENTDPVQPVLMECLVALSSASLDENTQTILTGIFSDIQQQQLTEERLNHYIIALLVQAPEQARMLSHLFSLMARNLIDIAPDSAIQNTPWQHSFHKDFNLIVQQVERFNSMDRDLRKFYVTEIPSLLAQVTESSDDFSSDKGLSRLFGLIEEVHDACSLSSISSETRQMIKVPSEQWLNHITGDITKRLPVALKYALHEEESVSPEFLGVEKMMKKEWQSILDSINRSDEMLSQFEKDRPRTDFQLKVASGSRKRRKDQNFSHISHTLQTTQLMRFLGNRHAARTLSKLLTQTFAAYQTKLETYRLRQVTPFLLTPMGRDPNDSNLVTVTQLADGNLAVDYTMTASKPSYLLGARGAGIMGLKTYQISGRSIVSMESLKRGIVQATEPEVTVKLNTRDGQIDWYVDGNDQLEQIPCPYLPSEE</sequence>
<dbReference type="EMBL" id="JOKH01000006">
    <property type="protein sequence ID" value="KEQ16135.1"/>
    <property type="molecule type" value="Genomic_DNA"/>
</dbReference>
<evidence type="ECO:0000313" key="2">
    <source>
        <dbReference type="Proteomes" id="UP000028073"/>
    </source>
</evidence>
<dbReference type="AlphaFoldDB" id="A0A081NCG2"/>
<keyword evidence="2" id="KW-1185">Reference proteome</keyword>
<organism evidence="1 2">
    <name type="scientific">Endozoicomonas numazuensis</name>
    <dbReference type="NCBI Taxonomy" id="1137799"/>
    <lineage>
        <taxon>Bacteria</taxon>
        <taxon>Pseudomonadati</taxon>
        <taxon>Pseudomonadota</taxon>
        <taxon>Gammaproteobacteria</taxon>
        <taxon>Oceanospirillales</taxon>
        <taxon>Endozoicomonadaceae</taxon>
        <taxon>Endozoicomonas</taxon>
    </lineage>
</organism>
<reference evidence="1 2" key="1">
    <citation type="submission" date="2014-06" db="EMBL/GenBank/DDBJ databases">
        <title>Whole Genome Sequences of Three Symbiotic Endozoicomonas Bacteria.</title>
        <authorList>
            <person name="Neave M.J."/>
            <person name="Apprill A."/>
            <person name="Voolstra C.R."/>
        </authorList>
    </citation>
    <scope>NUCLEOTIDE SEQUENCE [LARGE SCALE GENOMIC DNA]</scope>
    <source>
        <strain evidence="1 2">DSM 25634</strain>
    </source>
</reference>
<comment type="caution">
    <text evidence="1">The sequence shown here is derived from an EMBL/GenBank/DDBJ whole genome shotgun (WGS) entry which is preliminary data.</text>
</comment>
<name>A0A081NCG2_9GAMM</name>
<evidence type="ECO:0000313" key="1">
    <source>
        <dbReference type="EMBL" id="KEQ16135.1"/>
    </source>
</evidence>
<accession>A0A081NCG2</accession>
<protein>
    <submittedName>
        <fullName evidence="1">Uncharacterized protein</fullName>
    </submittedName>
</protein>
<dbReference type="OrthoDB" id="6188431at2"/>
<dbReference type="Proteomes" id="UP000028073">
    <property type="component" value="Unassembled WGS sequence"/>
</dbReference>
<gene>
    <name evidence="1" type="ORF">GZ78_23005</name>
</gene>